<accession>A0AAQ4FIR0</accession>
<feature type="domain" description="Beta-hexosaminidase eukaryotic type N-terminal" evidence="9">
    <location>
        <begin position="9"/>
        <end position="122"/>
    </location>
</feature>
<evidence type="ECO:0000256" key="4">
    <source>
        <dbReference type="ARBA" id="ARBA00022801"/>
    </source>
</evidence>
<keyword evidence="5" id="KW-0325">Glycoprotein</keyword>
<name>A0AAQ4FIR0_AMBAM</name>
<dbReference type="GO" id="GO:0005764">
    <property type="term" value="C:lysosome"/>
    <property type="evidence" value="ECO:0007669"/>
    <property type="project" value="TreeGrafter"/>
</dbReference>
<dbReference type="PANTHER" id="PTHR22600:SF21">
    <property type="entry name" value="BETA-HEXOSAMINIDASE A"/>
    <property type="match status" value="1"/>
</dbReference>
<evidence type="ECO:0000259" key="8">
    <source>
        <dbReference type="Pfam" id="PF00728"/>
    </source>
</evidence>
<dbReference type="GO" id="GO:0006689">
    <property type="term" value="P:ganglioside catabolic process"/>
    <property type="evidence" value="ECO:0007669"/>
    <property type="project" value="TreeGrafter"/>
</dbReference>
<sequence>MSLDRLPPLWPAPRRLNVSLAQTRVLDSRHFRITSNTDCDVVTRAIARYRKLTLLSSTASSGDDEDRDAPATMLSRLHVVVRLHSGANCGYPPPKANESYVLKVPDRGYAYLTSETVWGALRDALTPCYGDGTRGSASLGDHAAFEMLDPSKNLTYSLVRSLLAHVGQVFKDPYVHLGMDEVYYDCWRSSPEIRQFQAQQSLKSTSEVEQYYVRRTLKGMASTGVKVIIWQDPIDNGVKASPKATVVQIWKQRAFGHSSDWPEYAASIARRGYEIVVSSCWYVDHYEHLKDWTHYYRL</sequence>
<keyword evidence="6" id="KW-0326">Glycosidase</keyword>
<evidence type="ECO:0000313" key="11">
    <source>
        <dbReference type="Proteomes" id="UP001321473"/>
    </source>
</evidence>
<dbReference type="GO" id="GO:0005975">
    <property type="term" value="P:carbohydrate metabolic process"/>
    <property type="evidence" value="ECO:0007669"/>
    <property type="project" value="InterPro"/>
</dbReference>
<dbReference type="EC" id="3.2.1.52" evidence="3"/>
<dbReference type="SUPFAM" id="SSF55545">
    <property type="entry name" value="beta-N-acetylhexosaminidase-like domain"/>
    <property type="match status" value="1"/>
</dbReference>
<proteinExistence type="inferred from homology"/>
<dbReference type="Proteomes" id="UP001321473">
    <property type="component" value="Unassembled WGS sequence"/>
</dbReference>
<dbReference type="PANTHER" id="PTHR22600">
    <property type="entry name" value="BETA-HEXOSAMINIDASE"/>
    <property type="match status" value="1"/>
</dbReference>
<comment type="catalytic activity">
    <reaction evidence="1">
        <text>Hydrolysis of terminal non-reducing N-acetyl-D-hexosamine residues in N-acetyl-beta-D-hexosaminides.</text>
        <dbReference type="EC" id="3.2.1.52"/>
    </reaction>
</comment>
<evidence type="ECO:0000256" key="5">
    <source>
        <dbReference type="ARBA" id="ARBA00023180"/>
    </source>
</evidence>
<organism evidence="10 11">
    <name type="scientific">Amblyomma americanum</name>
    <name type="common">Lone star tick</name>
    <dbReference type="NCBI Taxonomy" id="6943"/>
    <lineage>
        <taxon>Eukaryota</taxon>
        <taxon>Metazoa</taxon>
        <taxon>Ecdysozoa</taxon>
        <taxon>Arthropoda</taxon>
        <taxon>Chelicerata</taxon>
        <taxon>Arachnida</taxon>
        <taxon>Acari</taxon>
        <taxon>Parasitiformes</taxon>
        <taxon>Ixodida</taxon>
        <taxon>Ixodoidea</taxon>
        <taxon>Ixodidae</taxon>
        <taxon>Amblyomminae</taxon>
        <taxon>Amblyomma</taxon>
    </lineage>
</organism>
<feature type="active site" description="Proton donor" evidence="7">
    <location>
        <position position="181"/>
    </location>
</feature>
<gene>
    <name evidence="10" type="ORF">V5799_023628</name>
</gene>
<dbReference type="Pfam" id="PF14845">
    <property type="entry name" value="Glycohydro_20b2"/>
    <property type="match status" value="1"/>
</dbReference>
<dbReference type="GO" id="GO:0030203">
    <property type="term" value="P:glycosaminoglycan metabolic process"/>
    <property type="evidence" value="ECO:0007669"/>
    <property type="project" value="TreeGrafter"/>
</dbReference>
<dbReference type="GO" id="GO:0004563">
    <property type="term" value="F:beta-N-acetylhexosaminidase activity"/>
    <property type="evidence" value="ECO:0007669"/>
    <property type="project" value="UniProtKB-EC"/>
</dbReference>
<dbReference type="Gene3D" id="3.30.379.10">
    <property type="entry name" value="Chitobiase/beta-hexosaminidase domain 2-like"/>
    <property type="match status" value="1"/>
</dbReference>
<evidence type="ECO:0000256" key="3">
    <source>
        <dbReference type="ARBA" id="ARBA00012663"/>
    </source>
</evidence>
<evidence type="ECO:0000313" key="10">
    <source>
        <dbReference type="EMBL" id="KAK8786595.1"/>
    </source>
</evidence>
<dbReference type="EMBL" id="JARKHS020002610">
    <property type="protein sequence ID" value="KAK8786595.1"/>
    <property type="molecule type" value="Genomic_DNA"/>
</dbReference>
<dbReference type="SUPFAM" id="SSF51445">
    <property type="entry name" value="(Trans)glycosidases"/>
    <property type="match status" value="1"/>
</dbReference>
<protein>
    <recommendedName>
        <fullName evidence="3">beta-N-acetylhexosaminidase</fullName>
        <ecNumber evidence="3">3.2.1.52</ecNumber>
    </recommendedName>
</protein>
<feature type="domain" description="Glycoside hydrolase family 20 catalytic" evidence="8">
    <location>
        <begin position="146"/>
        <end position="288"/>
    </location>
</feature>
<comment type="similarity">
    <text evidence="2">Belongs to the glycosyl hydrolase 20 family.</text>
</comment>
<dbReference type="InterPro" id="IPR025705">
    <property type="entry name" value="Beta_hexosaminidase_sua/sub"/>
</dbReference>
<evidence type="ECO:0000256" key="2">
    <source>
        <dbReference type="ARBA" id="ARBA00006285"/>
    </source>
</evidence>
<evidence type="ECO:0000256" key="7">
    <source>
        <dbReference type="PIRSR" id="PIRSR625705-1"/>
    </source>
</evidence>
<dbReference type="InterPro" id="IPR029018">
    <property type="entry name" value="Hex-like_dom2"/>
</dbReference>
<dbReference type="GO" id="GO:0016020">
    <property type="term" value="C:membrane"/>
    <property type="evidence" value="ECO:0007669"/>
    <property type="project" value="TreeGrafter"/>
</dbReference>
<reference evidence="10 11" key="1">
    <citation type="journal article" date="2023" name="Arcadia Sci">
        <title>De novo assembly of a long-read Amblyomma americanum tick genome.</title>
        <authorList>
            <person name="Chou S."/>
            <person name="Poskanzer K.E."/>
            <person name="Rollins M."/>
            <person name="Thuy-Boun P.S."/>
        </authorList>
    </citation>
    <scope>NUCLEOTIDE SEQUENCE [LARGE SCALE GENOMIC DNA]</scope>
    <source>
        <strain evidence="10">F_SG_1</strain>
        <tissue evidence="10">Salivary glands</tissue>
    </source>
</reference>
<comment type="caution">
    <text evidence="10">The sequence shown here is derived from an EMBL/GenBank/DDBJ whole genome shotgun (WGS) entry which is preliminary data.</text>
</comment>
<dbReference type="AlphaFoldDB" id="A0AAQ4FIR0"/>
<evidence type="ECO:0000256" key="6">
    <source>
        <dbReference type="ARBA" id="ARBA00023295"/>
    </source>
</evidence>
<dbReference type="InterPro" id="IPR029019">
    <property type="entry name" value="HEX_eukaryotic_N"/>
</dbReference>
<keyword evidence="4" id="KW-0378">Hydrolase</keyword>
<evidence type="ECO:0000256" key="1">
    <source>
        <dbReference type="ARBA" id="ARBA00001231"/>
    </source>
</evidence>
<dbReference type="InterPro" id="IPR017853">
    <property type="entry name" value="GH"/>
</dbReference>
<keyword evidence="11" id="KW-1185">Reference proteome</keyword>
<evidence type="ECO:0000259" key="9">
    <source>
        <dbReference type="Pfam" id="PF14845"/>
    </source>
</evidence>
<dbReference type="Pfam" id="PF00728">
    <property type="entry name" value="Glyco_hydro_20"/>
    <property type="match status" value="1"/>
</dbReference>
<dbReference type="InterPro" id="IPR015883">
    <property type="entry name" value="Glyco_hydro_20_cat"/>
</dbReference>
<dbReference type="Gene3D" id="3.20.20.80">
    <property type="entry name" value="Glycosidases"/>
    <property type="match status" value="1"/>
</dbReference>